<keyword evidence="6" id="KW-0680">Restriction system</keyword>
<keyword evidence="4" id="KW-0808">Transferase</keyword>
<gene>
    <name evidence="8" type="ORF">C9994_07800</name>
</gene>
<dbReference type="GO" id="GO:0009307">
    <property type="term" value="P:DNA restriction-modification system"/>
    <property type="evidence" value="ECO:0007669"/>
    <property type="project" value="UniProtKB-KW"/>
</dbReference>
<evidence type="ECO:0000256" key="2">
    <source>
        <dbReference type="ARBA" id="ARBA00012185"/>
    </source>
</evidence>
<comment type="similarity">
    <text evidence="1">Belongs to the N(4)/N(6)-methyltransferase family. N(4) subfamily.</text>
</comment>
<dbReference type="InterPro" id="IPR029063">
    <property type="entry name" value="SAM-dependent_MTases_sf"/>
</dbReference>
<reference evidence="8 9" key="1">
    <citation type="submission" date="2018-03" db="EMBL/GenBank/DDBJ databases">
        <title>Cross-interface Injection: A General Nanoliter Liquid Handling Method Applied to Single Cells Genome Amplification Automated Nanoliter Liquid Handling Applied to Single Cell Multiple Displacement Amplification.</title>
        <authorList>
            <person name="Yun J."/>
            <person name="Xu P."/>
            <person name="Xu J."/>
            <person name="Dai X."/>
            <person name="Wang Y."/>
            <person name="Zheng X."/>
            <person name="Cao C."/>
            <person name="Yi Q."/>
            <person name="Zhu Y."/>
            <person name="Wang L."/>
            <person name="Dong Z."/>
            <person name="Huang Y."/>
            <person name="Huang L."/>
            <person name="Du W."/>
        </authorList>
    </citation>
    <scope>NUCLEOTIDE SEQUENCE [LARGE SCALE GENOMIC DNA]</scope>
    <source>
        <strain evidence="8 9">Z-D1-2</strain>
    </source>
</reference>
<dbReference type="Proteomes" id="UP000240608">
    <property type="component" value="Unassembled WGS sequence"/>
</dbReference>
<dbReference type="Gene3D" id="3.40.50.150">
    <property type="entry name" value="Vaccinia Virus protein VP39"/>
    <property type="match status" value="2"/>
</dbReference>
<sequence>MIDFIQPSLYNQTDFTEKYSAIMKFEKNKVEPLHRWYPFVEGYSREFIESIINELDYRPQHCLDPFVGSGTSPVQLQNLGIKCSSFEVSPFMYLLAKTKLQNYTEYDGYVKSFNLIQKGLKINIKSDPVLKAPNSGTFVENDTLKKWIFDKSVMDGILDIKQSILTLDNQEHKNVFNVALASILLLVSNVYRNGKCVSYKKNWKNISISRNEVHNIFLQKVESIILPDINHLSQSKPVVSNYYGCHNEDVREGITKLRDNSIDLLITSPPYLNSRDYTDIYRIELWILDLIKSHEEIRTLRKQTLISHVQIKHGEIVAPYVSELEDCLKEINLHKDKFWNNEIPNMIKGYFRDLDYISRWLSRKMKKNSMAYINVANSSYFNVEVKVDEILADILEQNGFTIEEIRLARYLNPSSGKNNNANKLKETVLVVSS</sequence>
<keyword evidence="5" id="KW-0949">S-adenosyl-L-methionine</keyword>
<proteinExistence type="inferred from homology"/>
<comment type="caution">
    <text evidence="8">The sequence shown here is derived from an EMBL/GenBank/DDBJ whole genome shotgun (WGS) entry which is preliminary data.</text>
</comment>
<dbReference type="AlphaFoldDB" id="A0A2T4DRB1"/>
<dbReference type="PROSITE" id="PS00093">
    <property type="entry name" value="N4_MTASE"/>
    <property type="match status" value="1"/>
</dbReference>
<evidence type="ECO:0000256" key="5">
    <source>
        <dbReference type="ARBA" id="ARBA00022691"/>
    </source>
</evidence>
<dbReference type="EC" id="2.1.1.113" evidence="2"/>
<dbReference type="EMBL" id="PYVU01000055">
    <property type="protein sequence ID" value="PTB96342.1"/>
    <property type="molecule type" value="Genomic_DNA"/>
</dbReference>
<evidence type="ECO:0000256" key="1">
    <source>
        <dbReference type="ARBA" id="ARBA00010203"/>
    </source>
</evidence>
<name>A0A2T4DRB1_9BACT</name>
<evidence type="ECO:0000313" key="9">
    <source>
        <dbReference type="Proteomes" id="UP000240608"/>
    </source>
</evidence>
<evidence type="ECO:0000256" key="3">
    <source>
        <dbReference type="ARBA" id="ARBA00022603"/>
    </source>
</evidence>
<dbReference type="SUPFAM" id="SSF53335">
    <property type="entry name" value="S-adenosyl-L-methionine-dependent methyltransferases"/>
    <property type="match status" value="2"/>
</dbReference>
<evidence type="ECO:0000256" key="7">
    <source>
        <dbReference type="ARBA" id="ARBA00049120"/>
    </source>
</evidence>
<evidence type="ECO:0000256" key="4">
    <source>
        <dbReference type="ARBA" id="ARBA00022679"/>
    </source>
</evidence>
<dbReference type="GO" id="GO:0015667">
    <property type="term" value="F:site-specific DNA-methyltransferase (cytosine-N4-specific) activity"/>
    <property type="evidence" value="ECO:0007669"/>
    <property type="project" value="UniProtKB-EC"/>
</dbReference>
<dbReference type="GO" id="GO:0003677">
    <property type="term" value="F:DNA binding"/>
    <property type="evidence" value="ECO:0007669"/>
    <property type="project" value="InterPro"/>
</dbReference>
<evidence type="ECO:0000313" key="8">
    <source>
        <dbReference type="EMBL" id="PTB96342.1"/>
    </source>
</evidence>
<protein>
    <recommendedName>
        <fullName evidence="2">site-specific DNA-methyltransferase (cytosine-N(4)-specific)</fullName>
        <ecNumber evidence="2">2.1.1.113</ecNumber>
    </recommendedName>
</protein>
<dbReference type="InterPro" id="IPR017985">
    <property type="entry name" value="MeTrfase_CN4_CS"/>
</dbReference>
<accession>A0A2T4DRB1</accession>
<dbReference type="GO" id="GO:0032259">
    <property type="term" value="P:methylation"/>
    <property type="evidence" value="ECO:0007669"/>
    <property type="project" value="UniProtKB-KW"/>
</dbReference>
<comment type="catalytic activity">
    <reaction evidence="7">
        <text>a 2'-deoxycytidine in DNA + S-adenosyl-L-methionine = an N(4)-methyl-2'-deoxycytidine in DNA + S-adenosyl-L-homocysteine + H(+)</text>
        <dbReference type="Rhea" id="RHEA:16857"/>
        <dbReference type="Rhea" id="RHEA-COMP:11369"/>
        <dbReference type="Rhea" id="RHEA-COMP:13674"/>
        <dbReference type="ChEBI" id="CHEBI:15378"/>
        <dbReference type="ChEBI" id="CHEBI:57856"/>
        <dbReference type="ChEBI" id="CHEBI:59789"/>
        <dbReference type="ChEBI" id="CHEBI:85452"/>
        <dbReference type="ChEBI" id="CHEBI:137933"/>
        <dbReference type="EC" id="2.1.1.113"/>
    </reaction>
</comment>
<evidence type="ECO:0000256" key="6">
    <source>
        <dbReference type="ARBA" id="ARBA00022747"/>
    </source>
</evidence>
<keyword evidence="3" id="KW-0489">Methyltransferase</keyword>
<organism evidence="8 9">
    <name type="scientific">Marivirga lumbricoides</name>
    <dbReference type="NCBI Taxonomy" id="1046115"/>
    <lineage>
        <taxon>Bacteria</taxon>
        <taxon>Pseudomonadati</taxon>
        <taxon>Bacteroidota</taxon>
        <taxon>Cytophagia</taxon>
        <taxon>Cytophagales</taxon>
        <taxon>Marivirgaceae</taxon>
        <taxon>Marivirga</taxon>
    </lineage>
</organism>